<protein>
    <submittedName>
        <fullName evidence="1">Uncharacterized protein</fullName>
    </submittedName>
</protein>
<evidence type="ECO:0000313" key="1">
    <source>
        <dbReference type="EMBL" id="PXF61431.1"/>
    </source>
</evidence>
<organism evidence="1 2">
    <name type="scientific">Candidatus Methanogaster sp</name>
    <dbReference type="NCBI Taxonomy" id="3386292"/>
    <lineage>
        <taxon>Archaea</taxon>
        <taxon>Methanobacteriati</taxon>
        <taxon>Methanobacteriota</taxon>
        <taxon>Stenosarchaea group</taxon>
        <taxon>Methanomicrobia</taxon>
        <taxon>Methanosarcinales</taxon>
        <taxon>ANME-2 cluster</taxon>
        <taxon>Candidatus Methanogasteraceae</taxon>
        <taxon>Candidatus Methanogaster</taxon>
    </lineage>
</organism>
<proteinExistence type="predicted"/>
<gene>
    <name evidence="1" type="ORF">C4B59_04120</name>
</gene>
<evidence type="ECO:0000313" key="2">
    <source>
        <dbReference type="Proteomes" id="UP000248329"/>
    </source>
</evidence>
<accession>A0AC61L4V0</accession>
<sequence>MTYEITPGNLVHHTLIGLETVVSGSTNPDMVGISGVVVDETRNTLLITTRHPDFFAMNEATAAVSLETGSTAPHSGEPNESGDYFLDKIIPKAHSTFIFSLPDDRKVRVDGDLLVARPEDRISKKHKN</sequence>
<reference evidence="1" key="1">
    <citation type="submission" date="2018-01" db="EMBL/GenBank/DDBJ databases">
        <authorList>
            <person name="Krukenberg V."/>
        </authorList>
    </citation>
    <scope>NUCLEOTIDE SEQUENCE</scope>
    <source>
        <strain evidence="1">E20ANME2</strain>
    </source>
</reference>
<name>A0AC61L4V0_9EURY</name>
<comment type="caution">
    <text evidence="1">The sequence shown here is derived from an EMBL/GenBank/DDBJ whole genome shotgun (WGS) entry which is preliminary data.</text>
</comment>
<dbReference type="EMBL" id="PQXF01000005">
    <property type="protein sequence ID" value="PXF61431.1"/>
    <property type="molecule type" value="Genomic_DNA"/>
</dbReference>
<dbReference type="Proteomes" id="UP000248329">
    <property type="component" value="Unassembled WGS sequence"/>
</dbReference>